<evidence type="ECO:0000259" key="4">
    <source>
        <dbReference type="PROSITE" id="PS51371"/>
    </source>
</evidence>
<dbReference type="Proteomes" id="UP001501752">
    <property type="component" value="Unassembled WGS sequence"/>
</dbReference>
<keyword evidence="2" id="KW-0129">CBS domain</keyword>
<dbReference type="EMBL" id="BAABIS010000001">
    <property type="protein sequence ID" value="GAA4833631.1"/>
    <property type="molecule type" value="Genomic_DNA"/>
</dbReference>
<reference evidence="6" key="1">
    <citation type="journal article" date="2019" name="Int. J. Syst. Evol. Microbiol.">
        <title>The Global Catalogue of Microorganisms (GCM) 10K type strain sequencing project: providing services to taxonomists for standard genome sequencing and annotation.</title>
        <authorList>
            <consortium name="The Broad Institute Genomics Platform"/>
            <consortium name="The Broad Institute Genome Sequencing Center for Infectious Disease"/>
            <person name="Wu L."/>
            <person name="Ma J."/>
        </authorList>
    </citation>
    <scope>NUCLEOTIDE SEQUENCE [LARGE SCALE GENOMIC DNA]</scope>
    <source>
        <strain evidence="6">JCM 13006</strain>
    </source>
</reference>
<protein>
    <recommendedName>
        <fullName evidence="4">CBS domain-containing protein</fullName>
    </recommendedName>
</protein>
<dbReference type="InterPro" id="IPR051462">
    <property type="entry name" value="CBS_domain-containing"/>
</dbReference>
<dbReference type="InterPro" id="IPR000644">
    <property type="entry name" value="CBS_dom"/>
</dbReference>
<dbReference type="PROSITE" id="PS51371">
    <property type="entry name" value="CBS"/>
    <property type="match status" value="2"/>
</dbReference>
<dbReference type="PANTHER" id="PTHR48108">
    <property type="entry name" value="CBS DOMAIN-CONTAINING PROTEIN CBSX2, CHLOROPLASTIC"/>
    <property type="match status" value="1"/>
</dbReference>
<gene>
    <name evidence="5" type="ORF">GCM10023235_05140</name>
</gene>
<name>A0ABP9DEP3_9ACTN</name>
<sequence>MRVSDLMTAPPVTVPPSAPVRQAAQRMADARVGCVLVADRGTLHGVLTDRDLAVRWAAVGADPSTPVSAVMSAPAVTVDATDDLAAAYRAFRRTGVRRLAVVDGTRPVGVVTVDDLFLDVLQHLADLLGPVSWSALREGSAGPGPTGRRTDPDGSTPWNTAGTP</sequence>
<dbReference type="PANTHER" id="PTHR48108:SF26">
    <property type="entry name" value="CBS DOMAIN-CONTAINING PROTEIN DDB_G0289609"/>
    <property type="match status" value="1"/>
</dbReference>
<feature type="domain" description="CBS" evidence="4">
    <location>
        <begin position="7"/>
        <end position="64"/>
    </location>
</feature>
<feature type="domain" description="CBS" evidence="4">
    <location>
        <begin position="71"/>
        <end position="127"/>
    </location>
</feature>
<feature type="region of interest" description="Disordered" evidence="3">
    <location>
        <begin position="135"/>
        <end position="164"/>
    </location>
</feature>
<dbReference type="SMART" id="SM00116">
    <property type="entry name" value="CBS"/>
    <property type="match status" value="2"/>
</dbReference>
<keyword evidence="1" id="KW-0677">Repeat</keyword>
<dbReference type="Gene3D" id="3.10.580.10">
    <property type="entry name" value="CBS-domain"/>
    <property type="match status" value="1"/>
</dbReference>
<keyword evidence="6" id="KW-1185">Reference proteome</keyword>
<accession>A0ABP9DEP3</accession>
<proteinExistence type="predicted"/>
<dbReference type="Pfam" id="PF00571">
    <property type="entry name" value="CBS"/>
    <property type="match status" value="2"/>
</dbReference>
<evidence type="ECO:0000256" key="2">
    <source>
        <dbReference type="PROSITE-ProRule" id="PRU00703"/>
    </source>
</evidence>
<comment type="caution">
    <text evidence="5">The sequence shown here is derived from an EMBL/GenBank/DDBJ whole genome shotgun (WGS) entry which is preliminary data.</text>
</comment>
<evidence type="ECO:0000313" key="6">
    <source>
        <dbReference type="Proteomes" id="UP001501752"/>
    </source>
</evidence>
<dbReference type="SUPFAM" id="SSF54631">
    <property type="entry name" value="CBS-domain pair"/>
    <property type="match status" value="1"/>
</dbReference>
<organism evidence="5 6">
    <name type="scientific">Kitasatospora terrestris</name>
    <dbReference type="NCBI Taxonomy" id="258051"/>
    <lineage>
        <taxon>Bacteria</taxon>
        <taxon>Bacillati</taxon>
        <taxon>Actinomycetota</taxon>
        <taxon>Actinomycetes</taxon>
        <taxon>Kitasatosporales</taxon>
        <taxon>Streptomycetaceae</taxon>
        <taxon>Kitasatospora</taxon>
    </lineage>
</organism>
<evidence type="ECO:0000313" key="5">
    <source>
        <dbReference type="EMBL" id="GAA4833631.1"/>
    </source>
</evidence>
<evidence type="ECO:0000256" key="3">
    <source>
        <dbReference type="SAM" id="MobiDB-lite"/>
    </source>
</evidence>
<dbReference type="InterPro" id="IPR046342">
    <property type="entry name" value="CBS_dom_sf"/>
</dbReference>
<dbReference type="RefSeq" id="WP_345695105.1">
    <property type="nucleotide sequence ID" value="NZ_BAABIS010000001.1"/>
</dbReference>
<evidence type="ECO:0000256" key="1">
    <source>
        <dbReference type="ARBA" id="ARBA00022737"/>
    </source>
</evidence>